<dbReference type="GO" id="GO:0005737">
    <property type="term" value="C:cytoplasm"/>
    <property type="evidence" value="ECO:0007669"/>
    <property type="project" value="TreeGrafter"/>
</dbReference>
<dbReference type="STRING" id="1424334.W822_09395"/>
<evidence type="ECO:0000259" key="1">
    <source>
        <dbReference type="Pfam" id="PF00149"/>
    </source>
</evidence>
<dbReference type="InterPro" id="IPR050126">
    <property type="entry name" value="Ap4A_hydrolase"/>
</dbReference>
<dbReference type="GO" id="GO:0008803">
    <property type="term" value="F:bis(5'-nucleosyl)-tetraphosphatase (symmetrical) activity"/>
    <property type="evidence" value="ECO:0007669"/>
    <property type="project" value="TreeGrafter"/>
</dbReference>
<dbReference type="Proteomes" id="UP000018733">
    <property type="component" value="Unassembled WGS sequence"/>
</dbReference>
<proteinExistence type="predicted"/>
<protein>
    <submittedName>
        <fullName evidence="2">Metallophosphoesterase</fullName>
    </submittedName>
</protein>
<feature type="domain" description="Calcineurin-like phosphoesterase" evidence="1">
    <location>
        <begin position="18"/>
        <end position="200"/>
    </location>
</feature>
<dbReference type="Gene3D" id="3.60.21.10">
    <property type="match status" value="1"/>
</dbReference>
<dbReference type="PANTHER" id="PTHR42850">
    <property type="entry name" value="METALLOPHOSPHOESTERASE"/>
    <property type="match status" value="1"/>
</dbReference>
<dbReference type="EMBL" id="AYXT01000009">
    <property type="protein sequence ID" value="ETF03025.1"/>
    <property type="molecule type" value="Genomic_DNA"/>
</dbReference>
<evidence type="ECO:0000313" key="3">
    <source>
        <dbReference type="Proteomes" id="UP000018733"/>
    </source>
</evidence>
<evidence type="ECO:0000313" key="2">
    <source>
        <dbReference type="EMBL" id="ETF03025.1"/>
    </source>
</evidence>
<dbReference type="InterPro" id="IPR004843">
    <property type="entry name" value="Calcineurin-like_PHP"/>
</dbReference>
<dbReference type="Pfam" id="PF00149">
    <property type="entry name" value="Metallophos"/>
    <property type="match status" value="1"/>
</dbReference>
<accession>V8QUQ9</accession>
<dbReference type="SUPFAM" id="SSF56300">
    <property type="entry name" value="Metallo-dependent phosphatases"/>
    <property type="match status" value="1"/>
</dbReference>
<comment type="caution">
    <text evidence="2">The sequence shown here is derived from an EMBL/GenBank/DDBJ whole genome shotgun (WGS) entry which is preliminary data.</text>
</comment>
<dbReference type="GO" id="GO:0016791">
    <property type="term" value="F:phosphatase activity"/>
    <property type="evidence" value="ECO:0007669"/>
    <property type="project" value="TreeGrafter"/>
</dbReference>
<dbReference type="InterPro" id="IPR029052">
    <property type="entry name" value="Metallo-depent_PP-like"/>
</dbReference>
<sequence length="251" mass="28443">MSDMHQRLPANTLGRDFVVGDLHGCLQLLRSKLVGIGFNPDQDRLFSVGDLADRGPDSLGCLRLLREPWFYAVAGNHEDMLLSYFYLRDTVCHRPDSIFHNGGDWLTTITPEERDELENDLLPRVLALPYVITVGQEQASFHVAHAELMVSLDAISSDPTGQVAAELTWSRRLIRQVTSETWAERRTPHGTLIMSHQPWEPNHALTFVGHTPLKMLVMHRSHLFIDGGAYAHQDEKHLHVVDVEDARTWVS</sequence>
<dbReference type="eggNOG" id="COG0639">
    <property type="taxonomic scope" value="Bacteria"/>
</dbReference>
<dbReference type="HOGENOM" id="CLU_023125_1_0_4"/>
<dbReference type="RefSeq" id="WP_024004852.1">
    <property type="nucleotide sequence ID" value="NZ_KI650979.1"/>
</dbReference>
<dbReference type="OrthoDB" id="5296354at2"/>
<gene>
    <name evidence="2" type="ORF">W822_09395</name>
</gene>
<reference evidence="2 3" key="1">
    <citation type="journal article" date="2014" name="Genome Announc.">
        <title>Draft Genome Sequence of Advenella kashmirensis Strain W13003, a Polycyclic Aromatic Hydrocarbon-Degrading Bacterium.</title>
        <authorList>
            <person name="Wang X."/>
            <person name="Jin D."/>
            <person name="Zhou L."/>
            <person name="Wu L."/>
            <person name="An W."/>
            <person name="Zhao L."/>
        </authorList>
    </citation>
    <scope>NUCLEOTIDE SEQUENCE [LARGE SCALE GENOMIC DNA]</scope>
    <source>
        <strain evidence="2 3">W13003</strain>
    </source>
</reference>
<keyword evidence="3" id="KW-1185">Reference proteome</keyword>
<name>V8QUQ9_9BURK</name>
<dbReference type="AlphaFoldDB" id="V8QUQ9"/>
<dbReference type="PATRIC" id="fig|1424334.3.peg.1888"/>
<organism evidence="2 3">
    <name type="scientific">Advenella kashmirensis W13003</name>
    <dbReference type="NCBI Taxonomy" id="1424334"/>
    <lineage>
        <taxon>Bacteria</taxon>
        <taxon>Pseudomonadati</taxon>
        <taxon>Pseudomonadota</taxon>
        <taxon>Betaproteobacteria</taxon>
        <taxon>Burkholderiales</taxon>
        <taxon>Alcaligenaceae</taxon>
    </lineage>
</organism>
<dbReference type="PANTHER" id="PTHR42850:SF11">
    <property type="entry name" value="BIS(5'-NUCLEOSYL)-TETRAPHOSPHATASE [SYMMETRICAL]"/>
    <property type="match status" value="1"/>
</dbReference>
<dbReference type="GO" id="GO:0110154">
    <property type="term" value="P:RNA decapping"/>
    <property type="evidence" value="ECO:0007669"/>
    <property type="project" value="TreeGrafter"/>
</dbReference>